<feature type="binding site" evidence="4">
    <location>
        <begin position="245"/>
        <end position="249"/>
    </location>
    <ligand>
        <name>ATP</name>
        <dbReference type="ChEBI" id="CHEBI:30616"/>
    </ligand>
</feature>
<dbReference type="CDD" id="cd24003">
    <property type="entry name" value="ASKHA_NBD_GDA1_CD39_NTPase"/>
    <property type="match status" value="1"/>
</dbReference>
<dbReference type="InterPro" id="IPR000407">
    <property type="entry name" value="GDA1_CD39_NTPase"/>
</dbReference>
<organism evidence="6 7">
    <name type="scientific">Phaeodactylum tricornutum (strain CCAP 1055/1)</name>
    <dbReference type="NCBI Taxonomy" id="556484"/>
    <lineage>
        <taxon>Eukaryota</taxon>
        <taxon>Sar</taxon>
        <taxon>Stramenopiles</taxon>
        <taxon>Ochrophyta</taxon>
        <taxon>Bacillariophyta</taxon>
        <taxon>Bacillariophyceae</taxon>
        <taxon>Bacillariophycidae</taxon>
        <taxon>Naviculales</taxon>
        <taxon>Phaeodactylaceae</taxon>
        <taxon>Phaeodactylum</taxon>
    </lineage>
</organism>
<protein>
    <recommendedName>
        <fullName evidence="8">Apyrase</fullName>
    </recommendedName>
</protein>
<dbReference type="Gene3D" id="3.30.420.40">
    <property type="match status" value="1"/>
</dbReference>
<dbReference type="GeneID" id="7205115"/>
<keyword evidence="4" id="KW-0067">ATP-binding</keyword>
<dbReference type="Proteomes" id="UP000000759">
    <property type="component" value="Unassembled WGS sequence"/>
</dbReference>
<feature type="active site" description="Proton acceptor" evidence="3">
    <location>
        <position position="206"/>
    </location>
</feature>
<dbReference type="PANTHER" id="PTHR11782:SF83">
    <property type="entry name" value="GUANOSINE-DIPHOSPHATASE"/>
    <property type="match status" value="1"/>
</dbReference>
<keyword evidence="5" id="KW-0472">Membrane</keyword>
<keyword evidence="5" id="KW-0812">Transmembrane</keyword>
<evidence type="ECO:0000256" key="3">
    <source>
        <dbReference type="PIRSR" id="PIRSR600407-1"/>
    </source>
</evidence>
<keyword evidence="2" id="KW-0378">Hydrolase</keyword>
<reference evidence="6 7" key="1">
    <citation type="journal article" date="2008" name="Nature">
        <title>The Phaeodactylum genome reveals the evolutionary history of diatom genomes.</title>
        <authorList>
            <person name="Bowler C."/>
            <person name="Allen A.E."/>
            <person name="Badger J.H."/>
            <person name="Grimwood J."/>
            <person name="Jabbari K."/>
            <person name="Kuo A."/>
            <person name="Maheswari U."/>
            <person name="Martens C."/>
            <person name="Maumus F."/>
            <person name="Otillar R.P."/>
            <person name="Rayko E."/>
            <person name="Salamov A."/>
            <person name="Vandepoele K."/>
            <person name="Beszteri B."/>
            <person name="Gruber A."/>
            <person name="Heijde M."/>
            <person name="Katinka M."/>
            <person name="Mock T."/>
            <person name="Valentin K."/>
            <person name="Verret F."/>
            <person name="Berges J.A."/>
            <person name="Brownlee C."/>
            <person name="Cadoret J.P."/>
            <person name="Chiovitti A."/>
            <person name="Choi C.J."/>
            <person name="Coesel S."/>
            <person name="De Martino A."/>
            <person name="Detter J.C."/>
            <person name="Durkin C."/>
            <person name="Falciatore A."/>
            <person name="Fournet J."/>
            <person name="Haruta M."/>
            <person name="Huysman M.J."/>
            <person name="Jenkins B.D."/>
            <person name="Jiroutova K."/>
            <person name="Jorgensen R.E."/>
            <person name="Joubert Y."/>
            <person name="Kaplan A."/>
            <person name="Kroger N."/>
            <person name="Kroth P.G."/>
            <person name="La Roche J."/>
            <person name="Lindquist E."/>
            <person name="Lommer M."/>
            <person name="Martin-Jezequel V."/>
            <person name="Lopez P.J."/>
            <person name="Lucas S."/>
            <person name="Mangogna M."/>
            <person name="McGinnis K."/>
            <person name="Medlin L.K."/>
            <person name="Montsant A."/>
            <person name="Oudot-Le Secq M.P."/>
            <person name="Napoli C."/>
            <person name="Obornik M."/>
            <person name="Parker M.S."/>
            <person name="Petit J.L."/>
            <person name="Porcel B.M."/>
            <person name="Poulsen N."/>
            <person name="Robison M."/>
            <person name="Rychlewski L."/>
            <person name="Rynearson T.A."/>
            <person name="Schmutz J."/>
            <person name="Shapiro H."/>
            <person name="Siaut M."/>
            <person name="Stanley M."/>
            <person name="Sussman M.R."/>
            <person name="Taylor A.R."/>
            <person name="Vardi A."/>
            <person name="von Dassow P."/>
            <person name="Vyverman W."/>
            <person name="Willis A."/>
            <person name="Wyrwicz L.S."/>
            <person name="Rokhsar D.S."/>
            <person name="Weissenbach J."/>
            <person name="Armbrust E.V."/>
            <person name="Green B.R."/>
            <person name="Van de Peer Y."/>
            <person name="Grigoriev I.V."/>
        </authorList>
    </citation>
    <scope>NUCLEOTIDE SEQUENCE [LARGE SCALE GENOMIC DNA]</scope>
    <source>
        <strain evidence="6 7">CCAP 1055/1</strain>
    </source>
</reference>
<keyword evidence="7" id="KW-1185">Reference proteome</keyword>
<dbReference type="GO" id="GO:0016020">
    <property type="term" value="C:membrane"/>
    <property type="evidence" value="ECO:0007669"/>
    <property type="project" value="TreeGrafter"/>
</dbReference>
<comment type="similarity">
    <text evidence="1">Belongs to the GDA1/CD39 NTPase family.</text>
</comment>
<evidence type="ECO:0000256" key="4">
    <source>
        <dbReference type="PIRSR" id="PIRSR600407-2"/>
    </source>
</evidence>
<dbReference type="Gene3D" id="3.30.420.150">
    <property type="entry name" value="Exopolyphosphatase. Domain 2"/>
    <property type="match status" value="1"/>
</dbReference>
<feature type="transmembrane region" description="Helical" evidence="5">
    <location>
        <begin position="541"/>
        <end position="559"/>
    </location>
</feature>
<dbReference type="GO" id="GO:0009134">
    <property type="term" value="P:nucleoside diphosphate catabolic process"/>
    <property type="evidence" value="ECO:0007669"/>
    <property type="project" value="TreeGrafter"/>
</dbReference>
<evidence type="ECO:0000256" key="1">
    <source>
        <dbReference type="ARBA" id="ARBA00009283"/>
    </source>
</evidence>
<gene>
    <name evidence="6" type="ORF">PHATRDRAFT_bd1628</name>
</gene>
<evidence type="ECO:0008006" key="8">
    <source>
        <dbReference type="Google" id="ProtNLM"/>
    </source>
</evidence>
<dbReference type="GO" id="GO:0005524">
    <property type="term" value="F:ATP binding"/>
    <property type="evidence" value="ECO:0007669"/>
    <property type="project" value="UniProtKB-KW"/>
</dbReference>
<dbReference type="EMBL" id="DS999278">
    <property type="protein sequence ID" value="EEC42757.1"/>
    <property type="molecule type" value="Genomic_DNA"/>
</dbReference>
<name>B7S3X2_PHATC</name>
<dbReference type="Pfam" id="PF01150">
    <property type="entry name" value="GDA1_CD39"/>
    <property type="match status" value="1"/>
</dbReference>
<accession>B7S3X2</accession>
<dbReference type="PANTHER" id="PTHR11782">
    <property type="entry name" value="ADENOSINE/GUANOSINE DIPHOSPHATASE"/>
    <property type="match status" value="1"/>
</dbReference>
<dbReference type="PaxDb" id="2850-Phatrdraft1628"/>
<dbReference type="AlphaFoldDB" id="B7S3X2"/>
<sequence>MKSSVEESTSWELFQARGEGPLGGTAFSRRRGSTAHRLLKGHPTDSSDLHKVKEDTEHGMMIDAGSQGTRIHVYEFPARVLTHRNHVKHVVQGRKLTFPSTDSRWTDRLKPGLDAFAFIEDEGSRREQVRAYLQPLIGFAEEVLETKRHHWLSYPIYLKATGGLRTLPRPYRTRLVETTRSLFRNSTFNPFFFEDEHARVISGEEEAIYGWAAVNFVTNTLIANSEGSGEVLAPNVTYGVLEMGGASTQIGFFEPNGDVMANLFKLQIGAAKHWNVYAHSFLYFGVNGAFSRLNAQLVQEAELNQDRVLPGPIDGVYNPCLPVGSQYRFTSRIHVLPDGSLLPLSSPENASTIEAKLYSAIMRNNKESADFGQCVSMVKLLLRMEANSWCNFSHDRDCSFAGIYQPPLPINEYDFGEFIATSNFYHVWDFLGLEERSTVDEVLEGARHNRPKPLSDDDLIQYCFRATFVAELFRGWGFPGDYHITSVDQVNGLKLGWALGSMLYEINTLPWAFESKHTLKKIAPKLLGSAMPEDDFEPHEWVLVILVVGMVLSASVWAATKIRRRSYRNTRLTAFAPESASLATPRIGRRQPQNYGATEYRSTFEDE</sequence>
<dbReference type="InParanoid" id="B7S3X2"/>
<evidence type="ECO:0000313" key="6">
    <source>
        <dbReference type="EMBL" id="EEC42757.1"/>
    </source>
</evidence>
<evidence type="ECO:0000256" key="5">
    <source>
        <dbReference type="SAM" id="Phobius"/>
    </source>
</evidence>
<dbReference type="KEGG" id="pti:PHATRDRAFT_bd1628"/>
<dbReference type="HOGENOM" id="CLU_431805_0_0_1"/>
<evidence type="ECO:0000256" key="2">
    <source>
        <dbReference type="ARBA" id="ARBA00022801"/>
    </source>
</evidence>
<keyword evidence="4" id="KW-0547">Nucleotide-binding</keyword>
<evidence type="ECO:0000313" key="7">
    <source>
        <dbReference type="Proteomes" id="UP000000759"/>
    </source>
</evidence>
<dbReference type="eggNOG" id="KOG1386">
    <property type="taxonomic scope" value="Eukaryota"/>
</dbReference>
<dbReference type="OrthoDB" id="6372431at2759"/>
<proteinExistence type="inferred from homology"/>
<reference evidence="7" key="2">
    <citation type="submission" date="2008-08" db="EMBL/GenBank/DDBJ databases">
        <authorList>
            <consortium name="Diatom Consortium"/>
            <person name="Grigoriev I."/>
            <person name="Grimwood J."/>
            <person name="Kuo A."/>
            <person name="Otillar R.P."/>
            <person name="Salamov A."/>
            <person name="Detter J.C."/>
            <person name="Lindquist E."/>
            <person name="Shapiro H."/>
            <person name="Lucas S."/>
            <person name="Glavina del Rio T."/>
            <person name="Pitluck S."/>
            <person name="Rokhsar D."/>
            <person name="Bowler C."/>
        </authorList>
    </citation>
    <scope>GENOME REANNOTATION</scope>
    <source>
        <strain evidence="7">CCAP 1055/1</strain>
    </source>
</reference>
<keyword evidence="5" id="KW-1133">Transmembrane helix</keyword>
<dbReference type="RefSeq" id="XP_002176263.1">
    <property type="nucleotide sequence ID" value="XM_002176227.1"/>
</dbReference>
<dbReference type="GO" id="GO:0017110">
    <property type="term" value="F:nucleoside diphosphate phosphatase activity"/>
    <property type="evidence" value="ECO:0007669"/>
    <property type="project" value="TreeGrafter"/>
</dbReference>